<reference evidence="1" key="1">
    <citation type="submission" date="2020-04" db="EMBL/GenBank/DDBJ databases">
        <authorList>
            <person name="Alioto T."/>
            <person name="Alioto T."/>
            <person name="Gomez Garrido J."/>
        </authorList>
    </citation>
    <scope>NUCLEOTIDE SEQUENCE</scope>
    <source>
        <strain evidence="1">A484AB</strain>
    </source>
</reference>
<gene>
    <name evidence="1" type="ORF">PACLA_8A052344</name>
</gene>
<evidence type="ECO:0000313" key="1">
    <source>
        <dbReference type="EMBL" id="CAB3997224.1"/>
    </source>
</evidence>
<evidence type="ECO:0000313" key="2">
    <source>
        <dbReference type="Proteomes" id="UP001152795"/>
    </source>
</evidence>
<dbReference type="OrthoDB" id="6147003at2759"/>
<keyword evidence="2" id="KW-1185">Reference proteome</keyword>
<sequence>MAENLPKLQASRAAYRAHLTQTIKKVTNIATKEDPLMDSDITSLKRIVDQLARKRSILEELDEKIVGMIEDPKELEKEIFQTEASKKKLTRQQLR</sequence>
<organism evidence="1 2">
    <name type="scientific">Paramuricea clavata</name>
    <name type="common">Red gorgonian</name>
    <name type="synonym">Violescent sea-whip</name>
    <dbReference type="NCBI Taxonomy" id="317549"/>
    <lineage>
        <taxon>Eukaryota</taxon>
        <taxon>Metazoa</taxon>
        <taxon>Cnidaria</taxon>
        <taxon>Anthozoa</taxon>
        <taxon>Octocorallia</taxon>
        <taxon>Malacalcyonacea</taxon>
        <taxon>Plexauridae</taxon>
        <taxon>Paramuricea</taxon>
    </lineage>
</organism>
<accession>A0A7D9HZ11</accession>
<dbReference type="AlphaFoldDB" id="A0A7D9HZ11"/>
<name>A0A7D9HZ11_PARCT</name>
<proteinExistence type="predicted"/>
<dbReference type="EMBL" id="CACRXK020003051">
    <property type="protein sequence ID" value="CAB3997224.1"/>
    <property type="molecule type" value="Genomic_DNA"/>
</dbReference>
<dbReference type="Proteomes" id="UP001152795">
    <property type="component" value="Unassembled WGS sequence"/>
</dbReference>
<protein>
    <submittedName>
        <fullName evidence="1">Uncharacterized protein</fullName>
    </submittedName>
</protein>
<comment type="caution">
    <text evidence="1">The sequence shown here is derived from an EMBL/GenBank/DDBJ whole genome shotgun (WGS) entry which is preliminary data.</text>
</comment>